<protein>
    <submittedName>
        <fullName evidence="1">Glutamyl-tRNA amidotransferase</fullName>
    </submittedName>
</protein>
<evidence type="ECO:0000313" key="2">
    <source>
        <dbReference type="Proteomes" id="UP001303601"/>
    </source>
</evidence>
<accession>A0ABZ0PAK6</accession>
<dbReference type="Proteomes" id="UP001303601">
    <property type="component" value="Chromosome"/>
</dbReference>
<sequence>MNKVEIKELANKLFIEPSDDVINLTNALLDSIDEGLKDLEEFDLETWRPQSHINEKPISFFDLRKDEVDSDFYLKKSDVLANSKQHNDDCVIIRKVINEK</sequence>
<dbReference type="GeneID" id="94493728"/>
<dbReference type="SUPFAM" id="SSF141000">
    <property type="entry name" value="Glu-tRNAGln amidotransferase C subunit"/>
    <property type="match status" value="1"/>
</dbReference>
<name>A0ABZ0PAK6_9BACT</name>
<evidence type="ECO:0000313" key="1">
    <source>
        <dbReference type="EMBL" id="WPB53821.1"/>
    </source>
</evidence>
<gene>
    <name evidence="1" type="ORF">R9B83_02415</name>
</gene>
<reference evidence="1" key="1">
    <citation type="submission" date="2023-11" db="EMBL/GenBank/DDBJ databases">
        <title>Completed genome sequence of Mycoplasma equirhinis type strain M432/72.</title>
        <authorList>
            <person name="Spergser J."/>
        </authorList>
    </citation>
    <scope>NUCLEOTIDE SEQUENCE [LARGE SCALE GENOMIC DNA]</scope>
    <source>
        <strain evidence="1">M432/72</strain>
    </source>
</reference>
<proteinExistence type="predicted"/>
<dbReference type="InterPro" id="IPR036113">
    <property type="entry name" value="Asp/Glu-ADT_sf_sub_c"/>
</dbReference>
<keyword evidence="2" id="KW-1185">Reference proteome</keyword>
<dbReference type="EMBL" id="CP137845">
    <property type="protein sequence ID" value="WPB53821.1"/>
    <property type="molecule type" value="Genomic_DNA"/>
</dbReference>
<organism evidence="1 2">
    <name type="scientific">Metamycoplasma equirhinis</name>
    <dbReference type="NCBI Taxonomy" id="92402"/>
    <lineage>
        <taxon>Bacteria</taxon>
        <taxon>Bacillati</taxon>
        <taxon>Mycoplasmatota</taxon>
        <taxon>Mycoplasmoidales</taxon>
        <taxon>Metamycoplasmataceae</taxon>
        <taxon>Metamycoplasma</taxon>
    </lineage>
</organism>
<dbReference type="RefSeq" id="WP_140031331.1">
    <property type="nucleotide sequence ID" value="NZ_CP137845.1"/>
</dbReference>